<dbReference type="PANTHER" id="PTHR10337">
    <property type="entry name" value="SHC TRANSFORMING PROTEIN"/>
    <property type="match status" value="1"/>
</dbReference>
<dbReference type="SUPFAM" id="SSF50729">
    <property type="entry name" value="PH domain-like"/>
    <property type="match status" value="1"/>
</dbReference>
<feature type="domain" description="SH2" evidence="5">
    <location>
        <begin position="525"/>
        <end position="616"/>
    </location>
</feature>
<dbReference type="EMBL" id="JAAWVQ010053828">
    <property type="protein sequence ID" value="MBN3275767.1"/>
    <property type="molecule type" value="Genomic_DNA"/>
</dbReference>
<feature type="non-terminal residue" evidence="6">
    <location>
        <position position="1"/>
    </location>
</feature>
<feature type="region of interest" description="Disordered" evidence="3">
    <location>
        <begin position="136"/>
        <end position="164"/>
    </location>
</feature>
<dbReference type="PRINTS" id="PR00401">
    <property type="entry name" value="SH2DOMAIN"/>
</dbReference>
<gene>
    <name evidence="6" type="primary">Shc4</name>
    <name evidence="6" type="ORF">GTO93_0016156</name>
</gene>
<dbReference type="Gene3D" id="2.30.29.30">
    <property type="entry name" value="Pleckstrin-homology domain (PH domain)/Phosphotyrosine-binding domain (PTB)"/>
    <property type="match status" value="1"/>
</dbReference>
<dbReference type="InterPro" id="IPR000980">
    <property type="entry name" value="SH2"/>
</dbReference>
<dbReference type="CDD" id="cd01209">
    <property type="entry name" value="PTB_Shc"/>
    <property type="match status" value="1"/>
</dbReference>
<feature type="non-terminal residue" evidence="6">
    <location>
        <position position="620"/>
    </location>
</feature>
<evidence type="ECO:0000256" key="2">
    <source>
        <dbReference type="PROSITE-ProRule" id="PRU00191"/>
    </source>
</evidence>
<keyword evidence="1 2" id="KW-0727">SH2 domain</keyword>
<dbReference type="PROSITE" id="PS01179">
    <property type="entry name" value="PID"/>
    <property type="match status" value="1"/>
</dbReference>
<dbReference type="CDD" id="cd09925">
    <property type="entry name" value="SH2_SHC"/>
    <property type="match status" value="1"/>
</dbReference>
<evidence type="ECO:0000256" key="3">
    <source>
        <dbReference type="SAM" id="MobiDB-lite"/>
    </source>
</evidence>
<evidence type="ECO:0000256" key="1">
    <source>
        <dbReference type="ARBA" id="ARBA00022999"/>
    </source>
</evidence>
<dbReference type="Gene3D" id="3.30.505.10">
    <property type="entry name" value="SH2 domain"/>
    <property type="match status" value="1"/>
</dbReference>
<dbReference type="InterPro" id="IPR051235">
    <property type="entry name" value="CEP152/SHC-Transforming"/>
</dbReference>
<dbReference type="SMART" id="SM00462">
    <property type="entry name" value="PTB"/>
    <property type="match status" value="1"/>
</dbReference>
<dbReference type="SMART" id="SM00252">
    <property type="entry name" value="SH2"/>
    <property type="match status" value="1"/>
</dbReference>
<name>A0ABS2XP90_POLSP</name>
<reference evidence="6" key="1">
    <citation type="journal article" date="2021" name="Cell">
        <title>Tracing the genetic footprints of vertebrate landing in non-teleost ray-finned fishes.</title>
        <authorList>
            <person name="Bi X."/>
            <person name="Wang K."/>
            <person name="Yang L."/>
            <person name="Pan H."/>
            <person name="Jiang H."/>
            <person name="Wei Q."/>
            <person name="Fang M."/>
            <person name="Yu H."/>
            <person name="Zhu C."/>
            <person name="Cai Y."/>
            <person name="He Y."/>
            <person name="Gan X."/>
            <person name="Zeng H."/>
            <person name="Yu D."/>
            <person name="Zhu Y."/>
            <person name="Jiang H."/>
            <person name="Qiu Q."/>
            <person name="Yang H."/>
            <person name="Zhang Y.E."/>
            <person name="Wang W."/>
            <person name="Zhu M."/>
            <person name="He S."/>
            <person name="Zhang G."/>
        </authorList>
    </citation>
    <scope>NUCLEOTIDE SEQUENCE</scope>
    <source>
        <strain evidence="6">Pddl_001</strain>
    </source>
</reference>
<dbReference type="InterPro" id="IPR011993">
    <property type="entry name" value="PH-like_dom_sf"/>
</dbReference>
<keyword evidence="7" id="KW-1185">Reference proteome</keyword>
<dbReference type="InterPro" id="IPR036860">
    <property type="entry name" value="SH2_dom_sf"/>
</dbReference>
<organism evidence="6 7">
    <name type="scientific">Polyodon spathula</name>
    <name type="common">North American paddlefish</name>
    <name type="synonym">Squalus spathula</name>
    <dbReference type="NCBI Taxonomy" id="7913"/>
    <lineage>
        <taxon>Eukaryota</taxon>
        <taxon>Metazoa</taxon>
        <taxon>Chordata</taxon>
        <taxon>Craniata</taxon>
        <taxon>Vertebrata</taxon>
        <taxon>Euteleostomi</taxon>
        <taxon>Actinopterygii</taxon>
        <taxon>Chondrostei</taxon>
        <taxon>Acipenseriformes</taxon>
        <taxon>Polyodontidae</taxon>
        <taxon>Polyodon</taxon>
    </lineage>
</organism>
<accession>A0ABS2XP90</accession>
<feature type="compositionally biased region" description="Low complexity" evidence="3">
    <location>
        <begin position="32"/>
        <end position="42"/>
    </location>
</feature>
<feature type="region of interest" description="Disordered" evidence="3">
    <location>
        <begin position="14"/>
        <end position="58"/>
    </location>
</feature>
<comment type="caution">
    <text evidence="6">The sequence shown here is derived from an EMBL/GenBank/DDBJ whole genome shotgun (WGS) entry which is preliminary data.</text>
</comment>
<proteinExistence type="predicted"/>
<dbReference type="PRINTS" id="PR00629">
    <property type="entry name" value="SHCPIDOMAIN"/>
</dbReference>
<sequence>MLHRAKYSRLRNDSITSLDDGMQSPTPVLKVPSSTCSSSSCPPSTPGSPADQTSLASSEEGTTTLCTFLPRMANIKLSNPAGLLGLKSFALAAKEVPRTKLTNSVMAHCAPTSPEISLTSYLSASSPLQQDFHIDKLGTTSTNSPGQGGGQQPGTEGSLSLNKLGGGTEQTSQDCLETGMTYYVKYIGCLEVLQSMRMLDFGTRTQVTSRLFIHNIYIYIWNMLLSKKVFDSTVVNNRFGLSAVLGKSNLQFAGMNIKLIVSTNSLSLTTVDSQQIIAHHHMQSISFASGGDPDATDYVAYVAKDPVNQRACHILECPDGLAQEVISAIGQAFELRFRQFLNNPSPLITPQDSVAWTVESKETREYYNEIPGKQPPPGGILDMRIQLEPAEMGMPLQSLISATYIQGCFEVHASSSSSYCVHRNGVSKMSHVSLTVFQSGSPQHISMYENCSLTQKQLCPTVENYSHMLNSECCQIIQPFVSNSVLIFFFFIPTEATKAVYNGLPDSSSLSVLQHIKEQLRNEVWYHGKMGRKEAESLLKDNGDFLVRESTTSPGQYVLSGLQEGTAKHLLLVDPEGMVRTKDHLFNSVGHLIRYHVKNQQPIISSGSELCLREPVRPKQ</sequence>
<dbReference type="InterPro" id="IPR035676">
    <property type="entry name" value="SHC_SH2"/>
</dbReference>
<evidence type="ECO:0000313" key="6">
    <source>
        <dbReference type="EMBL" id="MBN3275767.1"/>
    </source>
</evidence>
<evidence type="ECO:0000259" key="5">
    <source>
        <dbReference type="PROSITE" id="PS50001"/>
    </source>
</evidence>
<dbReference type="Pfam" id="PF00017">
    <property type="entry name" value="SH2"/>
    <property type="match status" value="1"/>
</dbReference>
<dbReference type="InterPro" id="IPR006020">
    <property type="entry name" value="PTB/PI_dom"/>
</dbReference>
<feature type="domain" description="PID" evidence="4">
    <location>
        <begin position="179"/>
        <end position="344"/>
    </location>
</feature>
<dbReference type="PROSITE" id="PS50001">
    <property type="entry name" value="SH2"/>
    <property type="match status" value="1"/>
</dbReference>
<dbReference type="PANTHER" id="PTHR10337:SF12">
    <property type="entry name" value="SHC-TRANSFORMING PROTEIN 4"/>
    <property type="match status" value="1"/>
</dbReference>
<dbReference type="SUPFAM" id="SSF55550">
    <property type="entry name" value="SH2 domain"/>
    <property type="match status" value="1"/>
</dbReference>
<dbReference type="Pfam" id="PF00640">
    <property type="entry name" value="PID"/>
    <property type="match status" value="1"/>
</dbReference>
<evidence type="ECO:0000313" key="7">
    <source>
        <dbReference type="Proteomes" id="UP001166093"/>
    </source>
</evidence>
<dbReference type="InterPro" id="IPR006019">
    <property type="entry name" value="PID_Shc-like"/>
</dbReference>
<dbReference type="Proteomes" id="UP001166093">
    <property type="component" value="Unassembled WGS sequence"/>
</dbReference>
<evidence type="ECO:0000259" key="4">
    <source>
        <dbReference type="PROSITE" id="PS01179"/>
    </source>
</evidence>
<protein>
    <submittedName>
        <fullName evidence="6">SHC4 protein</fullName>
    </submittedName>
</protein>